<dbReference type="STRING" id="748224.HMPREF9436_03155"/>
<proteinExistence type="predicted"/>
<dbReference type="EMBL" id="AECU01000237">
    <property type="protein sequence ID" value="EFQ05373.1"/>
    <property type="molecule type" value="Genomic_DNA"/>
</dbReference>
<comment type="caution">
    <text evidence="1">The sequence shown here is derived from an EMBL/GenBank/DDBJ whole genome shotgun (WGS) entry which is preliminary data.</text>
</comment>
<dbReference type="AlphaFoldDB" id="E2ZN77"/>
<name>E2ZN77_9FIRM</name>
<dbReference type="BioCyc" id="FCF748224-HMP:GTSS-1409-MONOMER"/>
<sequence length="44" mass="5262">MFFCLQYKFFRFLAQEVCCFIFYRCCFLKNSSSKSAKNLLEVSA</sequence>
<organism evidence="1 2">
    <name type="scientific">Faecalibacterium cf. prausnitzii KLE1255</name>
    <dbReference type="NCBI Taxonomy" id="748224"/>
    <lineage>
        <taxon>Bacteria</taxon>
        <taxon>Bacillati</taxon>
        <taxon>Bacillota</taxon>
        <taxon>Clostridia</taxon>
        <taxon>Eubacteriales</taxon>
        <taxon>Oscillospiraceae</taxon>
        <taxon>Faecalibacterium</taxon>
    </lineage>
</organism>
<evidence type="ECO:0000313" key="2">
    <source>
        <dbReference type="Proteomes" id="UP000006028"/>
    </source>
</evidence>
<gene>
    <name evidence="1" type="ORF">HMPREF9436_03155</name>
</gene>
<dbReference type="HOGENOM" id="CLU_3216490_0_0_9"/>
<protein>
    <submittedName>
        <fullName evidence="1">Uncharacterized protein</fullName>
    </submittedName>
</protein>
<accession>E2ZN77</accession>
<evidence type="ECO:0000313" key="1">
    <source>
        <dbReference type="EMBL" id="EFQ05373.1"/>
    </source>
</evidence>
<dbReference type="Proteomes" id="UP000006028">
    <property type="component" value="Unassembled WGS sequence"/>
</dbReference>
<reference evidence="1 2" key="1">
    <citation type="submission" date="2010-08" db="EMBL/GenBank/DDBJ databases">
        <authorList>
            <person name="Weinstock G."/>
            <person name="Sodergren E."/>
            <person name="Clifton S."/>
            <person name="Fulton L."/>
            <person name="Fulton B."/>
            <person name="Courtney L."/>
            <person name="Fronick C."/>
            <person name="Harrison M."/>
            <person name="Strong C."/>
            <person name="Farmer C."/>
            <person name="Delahaunty K."/>
            <person name="Markovic C."/>
            <person name="Hall O."/>
            <person name="Minx P."/>
            <person name="Tomlinson C."/>
            <person name="Mitreva M."/>
            <person name="Hou S."/>
            <person name="Chen J."/>
            <person name="Wollam A."/>
            <person name="Pepin K.H."/>
            <person name="Johnson M."/>
            <person name="Bhonagiri V."/>
            <person name="Zhang X."/>
            <person name="Suruliraj S."/>
            <person name="Warren W."/>
            <person name="Chinwalla A."/>
            <person name="Mardis E.R."/>
            <person name="Wilson R.K."/>
        </authorList>
    </citation>
    <scope>NUCLEOTIDE SEQUENCE [LARGE SCALE GENOMIC DNA]</scope>
    <source>
        <strain evidence="1 2">KLE1255</strain>
    </source>
</reference>